<feature type="binding site" evidence="9 12">
    <location>
        <begin position="262"/>
        <end position="265"/>
    </location>
    <ligand>
        <name>substrate</name>
    </ligand>
</feature>
<evidence type="ECO:0000313" key="17">
    <source>
        <dbReference type="Proteomes" id="UP000463983"/>
    </source>
</evidence>
<dbReference type="PANTHER" id="PTHR31637">
    <property type="entry name" value="2,3-BISPHOSPHOGLYCERATE-INDEPENDENT PHOSPHOGLYCERATE MUTASE"/>
    <property type="match status" value="1"/>
</dbReference>
<protein>
    <recommendedName>
        <fullName evidence="9 10">2,3-bisphosphoglycerate-independent phosphoglycerate mutase</fullName>
        <shortName evidence="9">BPG-independent PGAM</shortName>
        <shortName evidence="9">Phosphoglyceromutase</shortName>
        <shortName evidence="9">iPGM</shortName>
        <ecNumber evidence="9 10">5.4.2.12</ecNumber>
    </recommendedName>
</protein>
<dbReference type="GO" id="GO:0006096">
    <property type="term" value="P:glycolytic process"/>
    <property type="evidence" value="ECO:0007669"/>
    <property type="project" value="UniProtKB-UniRule"/>
</dbReference>
<comment type="catalytic activity">
    <reaction evidence="1 9">
        <text>(2R)-2-phosphoglycerate = (2R)-3-phosphoglycerate</text>
        <dbReference type="Rhea" id="RHEA:15901"/>
        <dbReference type="ChEBI" id="CHEBI:58272"/>
        <dbReference type="ChEBI" id="CHEBI:58289"/>
        <dbReference type="EC" id="5.4.2.12"/>
    </reaction>
</comment>
<dbReference type="EMBL" id="CP047901">
    <property type="protein sequence ID" value="QHO63606.1"/>
    <property type="molecule type" value="Genomic_DNA"/>
</dbReference>
<keyword evidence="6 9" id="KW-0324">Glycolysis</keyword>
<dbReference type="Pfam" id="PF01676">
    <property type="entry name" value="Metalloenzyme"/>
    <property type="match status" value="1"/>
</dbReference>
<sequence>MTELKTKPVVLLILDGWGIAPEGKGNAIELASKPNYDMLLNEYPNTQLEASGEAVGLPKGEDGNSEVGHLNIGSGRIVMESLPRINLSIVDGSFFENEALLKAINQAKNNNSRLHLMGLIGSGGVHAYNDHLYALLQLAKKHQIENLFLHIITDGRDSPPTEGKMHIKKLMDELEQLKIGKIATLMGRYYAMDRDLRWERTKLAYEGLTEMIDNKAKDPLSALEQSYQQEITDEFIKPIQIGENTKESRIQDGDGVIFYNFRIDRPRQLTKAFVMDDFEKTAMVIKGFDAYDVSGKKKEVVATPENTPFKRKIVLKNIVMTTMTEYEPGLATEVAFPPQVLENTLGEVVAKAGIKQLRVAETEKERFVTYYFNGGINKVFEGEDRLIVPSPDVETYDLEPEMSTPEIVYETQVKLESQDYGLVVINFACPDMVAHTGDIKAAVKAVEAADEGLGKLANLVKEKEGVLIVTADHGNVEELLSPDGKQVDTEHSTNPVPLIVVWDKRPEGLSLRQGVLADIAPTILKIMGLEQPEEMNGKPLF</sequence>
<dbReference type="Gene3D" id="3.40.720.10">
    <property type="entry name" value="Alkaline Phosphatase, subunit A"/>
    <property type="match status" value="1"/>
</dbReference>
<feature type="binding site" evidence="9 13">
    <location>
        <position position="473"/>
    </location>
    <ligand>
        <name>Mn(2+)</name>
        <dbReference type="ChEBI" id="CHEBI:29035"/>
        <label>2</label>
    </ligand>
</feature>
<feature type="domain" description="BPG-independent PGAM N-terminal" evidence="15">
    <location>
        <begin position="85"/>
        <end position="327"/>
    </location>
</feature>
<feature type="binding site" evidence="9 13">
    <location>
        <position position="65"/>
    </location>
    <ligand>
        <name>Mn(2+)</name>
        <dbReference type="ChEBI" id="CHEBI:29035"/>
        <label>2</label>
    </ligand>
</feature>
<evidence type="ECO:0000256" key="9">
    <source>
        <dbReference type="HAMAP-Rule" id="MF_01038"/>
    </source>
</evidence>
<dbReference type="HAMAP" id="MF_01038">
    <property type="entry name" value="GpmI"/>
    <property type="match status" value="1"/>
</dbReference>
<evidence type="ECO:0000256" key="6">
    <source>
        <dbReference type="ARBA" id="ARBA00023152"/>
    </source>
</evidence>
<dbReference type="NCBIfam" id="TIGR01307">
    <property type="entry name" value="pgm_bpd_ind"/>
    <property type="match status" value="1"/>
</dbReference>
<feature type="binding site" evidence="9 12">
    <location>
        <position position="126"/>
    </location>
    <ligand>
        <name>substrate</name>
    </ligand>
</feature>
<evidence type="ECO:0000256" key="3">
    <source>
        <dbReference type="ARBA" id="ARBA00004798"/>
    </source>
</evidence>
<feature type="binding site" evidence="9 13">
    <location>
        <position position="491"/>
    </location>
    <ligand>
        <name>Mn(2+)</name>
        <dbReference type="ChEBI" id="CHEBI:29035"/>
        <label>1</label>
    </ligand>
</feature>
<dbReference type="PIRSF" id="PIRSF001492">
    <property type="entry name" value="IPGAM"/>
    <property type="match status" value="1"/>
</dbReference>
<reference evidence="17" key="1">
    <citation type="journal article" date="2020" name="Microorganisms">
        <title>Complete Genome of a Member of a New Bacterial Lineage in the Microgenomates Group Reveals an Unusual Nucleotide Composition Disparity Between Two Strands of DNA and Limited Metabolic Potential.</title>
        <authorList>
            <person name="Kadnikov V.V."/>
            <person name="Mardanov A.V."/>
            <person name="Beletsky A.V."/>
            <person name="Karnachuk O.V."/>
            <person name="Ravin N.V."/>
        </authorList>
    </citation>
    <scope>NUCLEOTIDE SEQUENCE [LARGE SCALE GENOMIC DNA]</scope>
</reference>
<dbReference type="PANTHER" id="PTHR31637:SF0">
    <property type="entry name" value="2,3-BISPHOSPHOGLYCERATE-INDEPENDENT PHOSPHOGLYCERATE MUTASE"/>
    <property type="match status" value="1"/>
</dbReference>
<evidence type="ECO:0000256" key="7">
    <source>
        <dbReference type="ARBA" id="ARBA00023211"/>
    </source>
</evidence>
<evidence type="ECO:0000256" key="12">
    <source>
        <dbReference type="PIRSR" id="PIRSR001492-2"/>
    </source>
</evidence>
<feature type="binding site" evidence="9 13">
    <location>
        <position position="435"/>
    </location>
    <ligand>
        <name>Mn(2+)</name>
        <dbReference type="ChEBI" id="CHEBI:29035"/>
        <label>1</label>
    </ligand>
</feature>
<dbReference type="SUPFAM" id="SSF64158">
    <property type="entry name" value="2,3-Bisphosphoglycerate-independent phosphoglycerate mutase, substrate-binding domain"/>
    <property type="match status" value="1"/>
</dbReference>
<dbReference type="RefSeq" id="WP_161931979.1">
    <property type="nucleotide sequence ID" value="NZ_CP047901.1"/>
</dbReference>
<name>A0A857N689_9BACT</name>
<feature type="binding site" evidence="9 12">
    <location>
        <position position="194"/>
    </location>
    <ligand>
        <name>substrate</name>
    </ligand>
</feature>
<evidence type="ECO:0000256" key="8">
    <source>
        <dbReference type="ARBA" id="ARBA00023235"/>
    </source>
</evidence>
<dbReference type="CDD" id="cd16010">
    <property type="entry name" value="iPGM"/>
    <property type="match status" value="1"/>
</dbReference>
<dbReference type="InterPro" id="IPR005995">
    <property type="entry name" value="Pgm_bpd_ind"/>
</dbReference>
<dbReference type="Pfam" id="PF06415">
    <property type="entry name" value="iPGM_N"/>
    <property type="match status" value="1"/>
</dbReference>
<feature type="domain" description="Metalloenzyme" evidence="14">
    <location>
        <begin position="7"/>
        <end position="530"/>
    </location>
</feature>
<evidence type="ECO:0000259" key="15">
    <source>
        <dbReference type="Pfam" id="PF06415"/>
    </source>
</evidence>
<evidence type="ECO:0000256" key="13">
    <source>
        <dbReference type="PIRSR" id="PIRSR001492-3"/>
    </source>
</evidence>
<comment type="function">
    <text evidence="2 9">Catalyzes the interconversion of 2-phosphoglycerate and 3-phosphoglycerate.</text>
</comment>
<dbReference type="EC" id="5.4.2.12" evidence="9 10"/>
<feature type="binding site" evidence="9 13">
    <location>
        <position position="15"/>
    </location>
    <ligand>
        <name>Mn(2+)</name>
        <dbReference type="ChEBI" id="CHEBI:29035"/>
        <label>2</label>
    </ligand>
</feature>
<dbReference type="InterPro" id="IPR011258">
    <property type="entry name" value="BPG-indep_PGM_N"/>
</dbReference>
<evidence type="ECO:0000313" key="16">
    <source>
        <dbReference type="EMBL" id="QHO63606.1"/>
    </source>
</evidence>
<evidence type="ECO:0000256" key="10">
    <source>
        <dbReference type="NCBIfam" id="TIGR01307"/>
    </source>
</evidence>
<feature type="binding site" evidence="9 12">
    <location>
        <position position="188"/>
    </location>
    <ligand>
        <name>substrate</name>
    </ligand>
</feature>
<evidence type="ECO:0000259" key="14">
    <source>
        <dbReference type="Pfam" id="PF01676"/>
    </source>
</evidence>
<feature type="binding site" evidence="9 12">
    <location>
        <begin position="156"/>
        <end position="157"/>
    </location>
    <ligand>
        <name>substrate</name>
    </ligand>
</feature>
<gene>
    <name evidence="9" type="primary">gpmI</name>
    <name evidence="16" type="ORF">MICH65_0625</name>
</gene>
<accession>A0A857N689</accession>
<keyword evidence="8 9" id="KW-0413">Isomerase</keyword>
<dbReference type="Gene3D" id="3.40.1450.10">
    <property type="entry name" value="BPG-independent phosphoglycerate mutase, domain B"/>
    <property type="match status" value="1"/>
</dbReference>
<proteinExistence type="inferred from homology"/>
<evidence type="ECO:0000256" key="4">
    <source>
        <dbReference type="ARBA" id="ARBA00008819"/>
    </source>
</evidence>
<dbReference type="SUPFAM" id="SSF53649">
    <property type="entry name" value="Alkaline phosphatase-like"/>
    <property type="match status" value="1"/>
</dbReference>
<evidence type="ECO:0000256" key="1">
    <source>
        <dbReference type="ARBA" id="ARBA00000370"/>
    </source>
</evidence>
<dbReference type="InterPro" id="IPR036646">
    <property type="entry name" value="PGAM_B_sf"/>
</dbReference>
<comment type="cofactor">
    <cofactor evidence="9">
        <name>Mn(2+)</name>
        <dbReference type="ChEBI" id="CHEBI:29035"/>
    </cofactor>
    <text evidence="9">Binds 2 manganese ions per subunit.</text>
</comment>
<comment type="pathway">
    <text evidence="3 9">Carbohydrate degradation; glycolysis; pyruvate from D-glyceraldehyde 3-phosphate: step 3/5.</text>
</comment>
<dbReference type="GO" id="GO:0004619">
    <property type="term" value="F:phosphoglycerate mutase activity"/>
    <property type="evidence" value="ECO:0007669"/>
    <property type="project" value="UniProtKB-UniRule"/>
</dbReference>
<keyword evidence="17" id="KW-1185">Reference proteome</keyword>
<keyword evidence="7 9" id="KW-0464">Manganese</keyword>
<evidence type="ECO:0000256" key="11">
    <source>
        <dbReference type="PIRSR" id="PIRSR001492-1"/>
    </source>
</evidence>
<dbReference type="KEGG" id="caqa:MICH65_0625"/>
<feature type="active site" description="Phosphoserine intermediate" evidence="9 11">
    <location>
        <position position="65"/>
    </location>
</feature>
<comment type="similarity">
    <text evidence="4 9">Belongs to the BPG-independent phosphoglycerate mutase family.</text>
</comment>
<feature type="binding site" evidence="9 12">
    <location>
        <position position="364"/>
    </location>
    <ligand>
        <name>substrate</name>
    </ligand>
</feature>
<dbReference type="GO" id="GO:0006007">
    <property type="term" value="P:glucose catabolic process"/>
    <property type="evidence" value="ECO:0007669"/>
    <property type="project" value="InterPro"/>
</dbReference>
<dbReference type="InterPro" id="IPR006124">
    <property type="entry name" value="Metalloenzyme"/>
</dbReference>
<evidence type="ECO:0000256" key="5">
    <source>
        <dbReference type="ARBA" id="ARBA00022723"/>
    </source>
</evidence>
<keyword evidence="5 9" id="KW-0479">Metal-binding</keyword>
<comment type="subunit">
    <text evidence="9">Monomer.</text>
</comment>
<dbReference type="InterPro" id="IPR017850">
    <property type="entry name" value="Alkaline_phosphatase_core_sf"/>
</dbReference>
<feature type="binding site" evidence="9 13">
    <location>
        <position position="472"/>
    </location>
    <ligand>
        <name>Mn(2+)</name>
        <dbReference type="ChEBI" id="CHEBI:29035"/>
        <label>2</label>
    </ligand>
</feature>
<dbReference type="Proteomes" id="UP000463983">
    <property type="component" value="Chromosome"/>
</dbReference>
<evidence type="ECO:0000256" key="2">
    <source>
        <dbReference type="ARBA" id="ARBA00002315"/>
    </source>
</evidence>
<organism evidence="16 17">
    <name type="scientific">Candidatus Chazhemtobacterium aquaticus</name>
    <dbReference type="NCBI Taxonomy" id="2715735"/>
    <lineage>
        <taxon>Bacteria</taxon>
        <taxon>Candidatus Chazhemtobacteraceae</taxon>
        <taxon>Candidatus Chazhemtobacterium</taxon>
    </lineage>
</organism>
<dbReference type="GO" id="GO:0005829">
    <property type="term" value="C:cytosol"/>
    <property type="evidence" value="ECO:0007669"/>
    <property type="project" value="TreeGrafter"/>
</dbReference>
<dbReference type="UniPathway" id="UPA00109">
    <property type="reaction ID" value="UER00186"/>
</dbReference>
<feature type="binding site" evidence="9 13">
    <location>
        <position position="431"/>
    </location>
    <ligand>
        <name>Mn(2+)</name>
        <dbReference type="ChEBI" id="CHEBI:29035"/>
        <label>1</label>
    </ligand>
</feature>
<dbReference type="FunFam" id="3.40.1450.10:FF:000002">
    <property type="entry name" value="2,3-bisphosphoglycerate-independent phosphoglycerate mutase"/>
    <property type="match status" value="1"/>
</dbReference>
<dbReference type="AlphaFoldDB" id="A0A857N689"/>
<dbReference type="GO" id="GO:0030145">
    <property type="term" value="F:manganese ion binding"/>
    <property type="evidence" value="ECO:0007669"/>
    <property type="project" value="UniProtKB-UniRule"/>
</dbReference>